<accession>A0A0C3AEI7</accession>
<name>A0A0C3AEI7_9AGAM</name>
<dbReference type="Gene3D" id="3.80.10.10">
    <property type="entry name" value="Ribonuclease Inhibitor"/>
    <property type="match status" value="2"/>
</dbReference>
<evidence type="ECO:0000313" key="3">
    <source>
        <dbReference type="EMBL" id="KIM63362.1"/>
    </source>
</evidence>
<gene>
    <name evidence="3" type="ORF">SCLCIDRAFT_1214250</name>
</gene>
<dbReference type="OrthoDB" id="421226at2759"/>
<proteinExistence type="predicted"/>
<dbReference type="HOGENOM" id="CLU_006598_2_0_1"/>
<feature type="domain" description="DNA repair protein rhp7 treble clef" evidence="2">
    <location>
        <begin position="156"/>
        <end position="194"/>
    </location>
</feature>
<dbReference type="FunCoup" id="A0A0C3AEI7">
    <property type="interactions" value="188"/>
</dbReference>
<dbReference type="PANTHER" id="PTHR13382:SF67">
    <property type="entry name" value="SCF E3 UBIQUITIN LIGASE COMPLEX F-BOX PROTEIN POF2"/>
    <property type="match status" value="1"/>
</dbReference>
<reference evidence="4" key="2">
    <citation type="submission" date="2015-01" db="EMBL/GenBank/DDBJ databases">
        <title>Evolutionary Origins and Diversification of the Mycorrhizal Mutualists.</title>
        <authorList>
            <consortium name="DOE Joint Genome Institute"/>
            <consortium name="Mycorrhizal Genomics Consortium"/>
            <person name="Kohler A."/>
            <person name="Kuo A."/>
            <person name="Nagy L.G."/>
            <person name="Floudas D."/>
            <person name="Copeland A."/>
            <person name="Barry K.W."/>
            <person name="Cichocki N."/>
            <person name="Veneault-Fourrey C."/>
            <person name="LaButti K."/>
            <person name="Lindquist E.A."/>
            <person name="Lipzen A."/>
            <person name="Lundell T."/>
            <person name="Morin E."/>
            <person name="Murat C."/>
            <person name="Riley R."/>
            <person name="Ohm R."/>
            <person name="Sun H."/>
            <person name="Tunlid A."/>
            <person name="Henrissat B."/>
            <person name="Grigoriev I.V."/>
            <person name="Hibbett D.S."/>
            <person name="Martin F."/>
        </authorList>
    </citation>
    <scope>NUCLEOTIDE SEQUENCE [LARGE SCALE GENOMIC DNA]</scope>
    <source>
        <strain evidence="4">Foug A</strain>
    </source>
</reference>
<dbReference type="Pfam" id="PF23550">
    <property type="entry name" value="zf_Tbcl_Rhp7"/>
    <property type="match status" value="1"/>
</dbReference>
<organism evidence="3 4">
    <name type="scientific">Scleroderma citrinum Foug A</name>
    <dbReference type="NCBI Taxonomy" id="1036808"/>
    <lineage>
        <taxon>Eukaryota</taxon>
        <taxon>Fungi</taxon>
        <taxon>Dikarya</taxon>
        <taxon>Basidiomycota</taxon>
        <taxon>Agaricomycotina</taxon>
        <taxon>Agaricomycetes</taxon>
        <taxon>Agaricomycetidae</taxon>
        <taxon>Boletales</taxon>
        <taxon>Sclerodermatineae</taxon>
        <taxon>Sclerodermataceae</taxon>
        <taxon>Scleroderma</taxon>
    </lineage>
</organism>
<keyword evidence="4" id="KW-1185">Reference proteome</keyword>
<reference evidence="3 4" key="1">
    <citation type="submission" date="2014-04" db="EMBL/GenBank/DDBJ databases">
        <authorList>
            <consortium name="DOE Joint Genome Institute"/>
            <person name="Kuo A."/>
            <person name="Kohler A."/>
            <person name="Nagy L.G."/>
            <person name="Floudas D."/>
            <person name="Copeland A."/>
            <person name="Barry K.W."/>
            <person name="Cichocki N."/>
            <person name="Veneault-Fourrey C."/>
            <person name="LaButti K."/>
            <person name="Lindquist E.A."/>
            <person name="Lipzen A."/>
            <person name="Lundell T."/>
            <person name="Morin E."/>
            <person name="Murat C."/>
            <person name="Sun H."/>
            <person name="Tunlid A."/>
            <person name="Henrissat B."/>
            <person name="Grigoriev I.V."/>
            <person name="Hibbett D.S."/>
            <person name="Martin F."/>
            <person name="Nordberg H.P."/>
            <person name="Cantor M.N."/>
            <person name="Hua S.X."/>
        </authorList>
    </citation>
    <scope>NUCLEOTIDE SEQUENCE [LARGE SCALE GENOMIC DNA]</scope>
    <source>
        <strain evidence="3 4">Foug A</strain>
    </source>
</reference>
<dbReference type="PANTHER" id="PTHR13382">
    <property type="entry name" value="MITOCHONDRIAL ATP SYNTHASE COUPLING FACTOR B"/>
    <property type="match status" value="1"/>
</dbReference>
<evidence type="ECO:0000259" key="2">
    <source>
        <dbReference type="Pfam" id="PF23550"/>
    </source>
</evidence>
<feature type="compositionally biased region" description="Polar residues" evidence="1">
    <location>
        <begin position="35"/>
        <end position="57"/>
    </location>
</feature>
<dbReference type="InterPro" id="IPR050648">
    <property type="entry name" value="F-box_LRR-repeat"/>
</dbReference>
<dbReference type="InterPro" id="IPR056451">
    <property type="entry name" value="Znf_Tbcl_Rhp7"/>
</dbReference>
<evidence type="ECO:0000256" key="1">
    <source>
        <dbReference type="SAM" id="MobiDB-lite"/>
    </source>
</evidence>
<dbReference type="AlphaFoldDB" id="A0A0C3AEI7"/>
<feature type="compositionally biased region" description="Basic and acidic residues" evidence="1">
    <location>
        <begin position="122"/>
        <end position="131"/>
    </location>
</feature>
<dbReference type="InterPro" id="IPR032675">
    <property type="entry name" value="LRR_dom_sf"/>
</dbReference>
<feature type="compositionally biased region" description="Low complexity" evidence="1">
    <location>
        <begin position="62"/>
        <end position="81"/>
    </location>
</feature>
<dbReference type="SUPFAM" id="SSF52047">
    <property type="entry name" value="RNI-like"/>
    <property type="match status" value="1"/>
</dbReference>
<evidence type="ECO:0000313" key="4">
    <source>
        <dbReference type="Proteomes" id="UP000053989"/>
    </source>
</evidence>
<dbReference type="GO" id="GO:0005737">
    <property type="term" value="C:cytoplasm"/>
    <property type="evidence" value="ECO:0007669"/>
    <property type="project" value="TreeGrafter"/>
</dbReference>
<dbReference type="InParanoid" id="A0A0C3AEI7"/>
<dbReference type="STRING" id="1036808.A0A0C3AEI7"/>
<dbReference type="EMBL" id="KN822035">
    <property type="protein sequence ID" value="KIM63362.1"/>
    <property type="molecule type" value="Genomic_DNA"/>
</dbReference>
<dbReference type="Proteomes" id="UP000053989">
    <property type="component" value="Unassembled WGS sequence"/>
</dbReference>
<protein>
    <recommendedName>
        <fullName evidence="2">DNA repair protein rhp7 treble clef domain-containing protein</fullName>
    </recommendedName>
</protein>
<feature type="region of interest" description="Disordered" evidence="1">
    <location>
        <begin position="29"/>
        <end position="134"/>
    </location>
</feature>
<sequence length="631" mass="68803">MSRRNNNVRGPASALTEFLRESGINPASIARRVATQHQNQAAAGPSTSNGEGTSAVNGSGGQAVTAAEASSSAQAQNQNQAGPSGYVSDQLDEPEEQSPAKKGRTTRGKSTAAAKKRAKKKAKEDGEHEGTSEDEYTALAKNMWSTGGSGGPKPPIGSFELCAKCRQQFTVTKYTTAANPPPGYLCHQCAKASGVDPFKKTSTPRKRKPAAEKREIVNFEQRRLPTLAVLCIELITKRIGDVEALGDIGLVNMDEIAKALAKNRGLTAENAHLFYDVRNKALRFYDATRLNPSAFSTLAGLNPNLTHLHLDFCSRLTSPVLQDFVKSLPHLTSLTLLGPFLVRSEAWIEFFRAKPDLVSFKITQSPRFDLACAQQLAESCTKLEELQLKEVGLLDDSFVEPLCALPPLKLLDLSNPSIGIEEDGWLKLMERHGRALEKLNPSWHIGFTDRVLRYGVAKHACALSELILEGCEDLTNEPVSQFFRNWRNSSWADEEESAEDSMDTDDTSLPKDTFAPNPPLHVLSLARNHVLSDATLTALLDHSGLALTCLNLNGLRSLSSDALASLKCATGLRRLDLSWCRELDDFVLKDVVAAMPKLEELKVWGCSRVKGMGWAGKKGLRVYGIEPNAGR</sequence>